<name>A0A4Y2EXX6_ARAVE</name>
<comment type="caution">
    <text evidence="4">The sequence shown here is derived from an EMBL/GenBank/DDBJ whole genome shotgun (WGS) entry which is preliminary data.</text>
</comment>
<dbReference type="GO" id="GO:0016301">
    <property type="term" value="F:kinase activity"/>
    <property type="evidence" value="ECO:0007669"/>
    <property type="project" value="InterPro"/>
</dbReference>
<dbReference type="InterPro" id="IPR008279">
    <property type="entry name" value="PEP-util_enz_mobile_dom"/>
</dbReference>
<gene>
    <name evidence="4" type="primary">pps_13</name>
    <name evidence="4" type="ORF">AVEN_69636_1</name>
</gene>
<dbReference type="EMBL" id="BGPR01000716">
    <property type="protein sequence ID" value="GBM32734.1"/>
    <property type="molecule type" value="Genomic_DNA"/>
</dbReference>
<evidence type="ECO:0000313" key="4">
    <source>
        <dbReference type="EMBL" id="GBM32734.1"/>
    </source>
</evidence>
<reference evidence="4 5" key="1">
    <citation type="journal article" date="2019" name="Sci. Rep.">
        <title>Orb-weaving spider Araneus ventricosus genome elucidates the spidroin gene catalogue.</title>
        <authorList>
            <person name="Kono N."/>
            <person name="Nakamura H."/>
            <person name="Ohtoshi R."/>
            <person name="Moran D.A.P."/>
            <person name="Shinohara A."/>
            <person name="Yoshida Y."/>
            <person name="Fujiwara M."/>
            <person name="Mori M."/>
            <person name="Tomita M."/>
            <person name="Arakawa K."/>
        </authorList>
    </citation>
    <scope>NUCLEOTIDE SEQUENCE [LARGE SCALE GENOMIC DNA]</scope>
</reference>
<dbReference type="SUPFAM" id="SSF56059">
    <property type="entry name" value="Glutathione synthetase ATP-binding domain-like"/>
    <property type="match status" value="1"/>
</dbReference>
<dbReference type="InterPro" id="IPR051549">
    <property type="entry name" value="PEP_Utilizing_Enz"/>
</dbReference>
<dbReference type="InterPro" id="IPR036637">
    <property type="entry name" value="Phosphohistidine_dom_sf"/>
</dbReference>
<proteinExistence type="inferred from homology"/>
<dbReference type="Pfam" id="PF01326">
    <property type="entry name" value="PPDK_N"/>
    <property type="match status" value="1"/>
</dbReference>
<dbReference type="Pfam" id="PF00391">
    <property type="entry name" value="PEP-utilizers"/>
    <property type="match status" value="1"/>
</dbReference>
<keyword evidence="4" id="KW-0670">Pyruvate</keyword>
<feature type="domain" description="Pyruvate phosphate dikinase AMP/ATP-binding" evidence="3">
    <location>
        <begin position="451"/>
        <end position="764"/>
    </location>
</feature>
<protein>
    <submittedName>
        <fullName evidence="4">Phosphoenolpyruvate synthase</fullName>
    </submittedName>
</protein>
<evidence type="ECO:0000259" key="2">
    <source>
        <dbReference type="Pfam" id="PF00391"/>
    </source>
</evidence>
<organism evidence="4 5">
    <name type="scientific">Araneus ventricosus</name>
    <name type="common">Orbweaver spider</name>
    <name type="synonym">Epeira ventricosa</name>
    <dbReference type="NCBI Taxonomy" id="182803"/>
    <lineage>
        <taxon>Eukaryota</taxon>
        <taxon>Metazoa</taxon>
        <taxon>Ecdysozoa</taxon>
        <taxon>Arthropoda</taxon>
        <taxon>Chelicerata</taxon>
        <taxon>Arachnida</taxon>
        <taxon>Araneae</taxon>
        <taxon>Araneomorphae</taxon>
        <taxon>Entelegynae</taxon>
        <taxon>Araneoidea</taxon>
        <taxon>Araneidae</taxon>
        <taxon>Araneus</taxon>
    </lineage>
</organism>
<dbReference type="Gene3D" id="3.30.470.20">
    <property type="entry name" value="ATP-grasp fold, B domain"/>
    <property type="match status" value="1"/>
</dbReference>
<comment type="similarity">
    <text evidence="1">Belongs to the PEP-utilizing enzyme family.</text>
</comment>
<sequence length="1337" mass="150905">MGALLTTPVTVALSLLSTRPSDFIYCCKWITSYFYVSTFKRSLKNRFDSFDMDAEGDPYKTDFLPFPEEITLESPLPESQLISTADEVFFYGVNSKSEYLITRIARGTNQEAEAWIYLKLSNGKIYQLPETSGFQQSSSDKRTFSCGGLQIHYLSPMRRWRIFFNGLLNETSEDGESAEKKVHVKFALLWRASTDPFDFRTHVSSKTLTTSLAKAKWNQYTPPIERLFKALDLYTQCGIMMGTVSIDGSEEVDLYLFGERKRFMGNIPSLEGAESCHIFGHIPKNGRFVHFMQVSVPNIVEKLNFGFATVLAGGFRPIQAKDCSLEMLINEERAKKDIEAKFHAGKKLFRLKGAISGRQNNILVNETWNTHATIDCLNFDLNSLSTKEIKSLRGKEFDSLTGGETGRGFLINAKIINASRKTVSETPSHFIQSDTPLVVHFSEKICQNPDITGGKGSSLGKLTELSKELQSFVIPNGIVVTTSAYELFVTEDIFKEVKKLEHVLYRDKLDETKAACKKLMEEVIKASIPDSIRQAVVMSLQNAFPDRKHDHKFAVRSSATGEDTEQMSAAGQMETYLGVAGISEIMAAIKKCWASQFSYIAVQYKRQNGQMINSPMAVVVQEMIPCDIAGVLFTCDPLTGNPTTMSVTANYGLGESVVSGSEEPDTIEIERLDEDHLTIKNKIIGSKSHRIVLKDDGGTIVQDVAENEKQCCCLSDNVALRLGNIAINIEKSYRSYRDIEWGFWNNNLYIFQSRPVTSGAGETEFEIDHEFDAPMRCEDDYFAMCNVGEVMPGATSPLGLDLTLKYFKLVFQSRRFTSWQGGEHPLYYPRGIVSMYRHVMFFCIDLFQHAKENPSQAKVSAVGLFGRVLDDEELLEMAMERHGDEHMKFFSKTMYLKLIYRMFYGTKVVLKRAINHYKGYTVPSIKCKNSEELFDHLLCCCSDLSMAMRSHMVCSESSSFLNMFIFMILQKAIGEINADVYSDFSQLLTTSSDVESADVPAAMEKLAFFIFKEKKPEDFKSMRTEEALRWLETSPSTAGDMYRDFLTKHGHRCLREFDVYSLTWRDDPQTLVKLLQNLVGSVTKEKSEKKDEGFEKLISGLKAPLTRINKLLLRVLLPLSRKAVLNRECSKSLLIRSVNEWRKGYRKLAKLMVLEGRIPDENTLFFMTVEEVKELLETRSPRIISKANHRRRRQPIIDRYIFPEIMKGFPKPINAENQIIVNTDDNFSMKGLPVSRGVATGIVRVALDLEEASLLQPGEILVTYSTDIGWSPYFPILGGVVTELGGLISHGAVVSREYGLPCIAGLHGATQQFKTGDYVLMDGNKGILQKLPKPEDS</sequence>
<feature type="domain" description="PEP-utilising enzyme mobile" evidence="2">
    <location>
        <begin position="1256"/>
        <end position="1326"/>
    </location>
</feature>
<dbReference type="Gene3D" id="3.50.30.10">
    <property type="entry name" value="Phosphohistidine domain"/>
    <property type="match status" value="1"/>
</dbReference>
<evidence type="ECO:0000256" key="1">
    <source>
        <dbReference type="ARBA" id="ARBA00007837"/>
    </source>
</evidence>
<evidence type="ECO:0000313" key="5">
    <source>
        <dbReference type="Proteomes" id="UP000499080"/>
    </source>
</evidence>
<dbReference type="InterPro" id="IPR002192">
    <property type="entry name" value="PPDK_AMP/ATP-bd"/>
</dbReference>
<dbReference type="SUPFAM" id="SSF52009">
    <property type="entry name" value="Phosphohistidine domain"/>
    <property type="match status" value="1"/>
</dbReference>
<dbReference type="PANTHER" id="PTHR43615">
    <property type="entry name" value="PHOSPHOENOLPYRUVATE SYNTHASE-RELATED"/>
    <property type="match status" value="1"/>
</dbReference>
<dbReference type="Proteomes" id="UP000499080">
    <property type="component" value="Unassembled WGS sequence"/>
</dbReference>
<dbReference type="InterPro" id="IPR013815">
    <property type="entry name" value="ATP_grasp_subdomain_1"/>
</dbReference>
<accession>A0A4Y2EXX6</accession>
<keyword evidence="5" id="KW-1185">Reference proteome</keyword>
<dbReference type="Gene3D" id="3.30.1490.20">
    <property type="entry name" value="ATP-grasp fold, A domain"/>
    <property type="match status" value="1"/>
</dbReference>
<evidence type="ECO:0000259" key="3">
    <source>
        <dbReference type="Pfam" id="PF01326"/>
    </source>
</evidence>
<dbReference type="GO" id="GO:0005524">
    <property type="term" value="F:ATP binding"/>
    <property type="evidence" value="ECO:0007669"/>
    <property type="project" value="InterPro"/>
</dbReference>
<dbReference type="OrthoDB" id="6503891at2759"/>
<dbReference type="PANTHER" id="PTHR43615:SF1">
    <property type="entry name" value="PPDK_N DOMAIN-CONTAINING PROTEIN"/>
    <property type="match status" value="1"/>
</dbReference>